<dbReference type="InterPro" id="IPR050625">
    <property type="entry name" value="ParA/MinD_ATPase"/>
</dbReference>
<feature type="compositionally biased region" description="Polar residues" evidence="1">
    <location>
        <begin position="174"/>
        <end position="191"/>
    </location>
</feature>
<dbReference type="SUPFAM" id="SSF52540">
    <property type="entry name" value="P-loop containing nucleoside triphosphate hydrolases"/>
    <property type="match status" value="1"/>
</dbReference>
<proteinExistence type="predicted"/>
<feature type="region of interest" description="Disordered" evidence="1">
    <location>
        <begin position="154"/>
        <end position="210"/>
    </location>
</feature>
<feature type="region of interest" description="Disordered" evidence="1">
    <location>
        <begin position="96"/>
        <end position="133"/>
    </location>
</feature>
<dbReference type="Gene3D" id="3.40.50.300">
    <property type="entry name" value="P-loop containing nucleotide triphosphate hydrolases"/>
    <property type="match status" value="1"/>
</dbReference>
<reference evidence="2 3" key="1">
    <citation type="submission" date="2023-10" db="EMBL/GenBank/DDBJ databases">
        <title>Development of a sustainable strategy for remediation of hydrocarbon-contaminated territories based on the waste exchange concept.</title>
        <authorList>
            <person name="Krivoruchko A."/>
        </authorList>
    </citation>
    <scope>NUCLEOTIDE SEQUENCE [LARGE SCALE GENOMIC DNA]</scope>
    <source>
        <strain evidence="2 3">IEGM 1203</strain>
    </source>
</reference>
<gene>
    <name evidence="2" type="ORF">R3Q16_32880</name>
</gene>
<name>A0ABU4C4G4_RHOGO</name>
<dbReference type="RefSeq" id="WP_317545838.1">
    <property type="nucleotide sequence ID" value="NZ_JAWLKB010000044.1"/>
</dbReference>
<accession>A0ABU4C4G4</accession>
<evidence type="ECO:0000313" key="2">
    <source>
        <dbReference type="EMBL" id="MDV6271408.1"/>
    </source>
</evidence>
<comment type="caution">
    <text evidence="2">The sequence shown here is derived from an EMBL/GenBank/DDBJ whole genome shotgun (WGS) entry which is preliminary data.</text>
</comment>
<organism evidence="2 3">
    <name type="scientific">Rhodococcus globerulus</name>
    <dbReference type="NCBI Taxonomy" id="33008"/>
    <lineage>
        <taxon>Bacteria</taxon>
        <taxon>Bacillati</taxon>
        <taxon>Actinomycetota</taxon>
        <taxon>Actinomycetes</taxon>
        <taxon>Mycobacteriales</taxon>
        <taxon>Nocardiaceae</taxon>
        <taxon>Rhodococcus</taxon>
    </lineage>
</organism>
<protein>
    <submittedName>
        <fullName evidence="2">ParA family protein</fullName>
    </submittedName>
</protein>
<dbReference type="EMBL" id="JAWLKB010000044">
    <property type="protein sequence ID" value="MDV6271408.1"/>
    <property type="molecule type" value="Genomic_DNA"/>
</dbReference>
<sequence>MSALAIEITGERTAVARGAGAEEVELTADKGQSIHAVIAAYSRKHSADAGAPVEVVVNEAGRTNYLTVTPDGNVSRSLPTGPIVAAAAEREVPQVDVAPEPVTMSVTANSRQSDDAEELEGEPEVAPVDVAPEPVTMSVAPIGHLPVSAPDAVRREDNAQQQRPPVPWQRPNPDTSVRRSQAHTSTRSTRPAMSVLAAPEITPGSSEPARTGIRGRLNALLNLGLAPKPESAEMRQRAAIAAITGPIPGFSIVTVANPKGGVGKTPIAVGLNAVIAQHRGAGSTVCADVAEVGGSLADRVSVPPRAGQDVLALVAAQAEAPGSIRPSELSRFLSRQPGGEDVVAGTFDGFDGAALGYDDVESLANVLSEHREILIADTGNNRLAGSWQWATENANVLVVPVPLRRDAAAAAHRMLLDLAATAGSDILARAIVVITDGPGDAPMVEIEAVDAFLEVGVHSVRRMPFEPLFASGERIATSQLRSTTTESLTVVGSTVIDLIAHAAL</sequence>
<feature type="compositionally biased region" description="Low complexity" evidence="1">
    <location>
        <begin position="124"/>
        <end position="133"/>
    </location>
</feature>
<evidence type="ECO:0000313" key="3">
    <source>
        <dbReference type="Proteomes" id="UP001185927"/>
    </source>
</evidence>
<dbReference type="PANTHER" id="PTHR43384">
    <property type="entry name" value="SEPTUM SITE-DETERMINING PROTEIN MIND HOMOLOG, CHLOROPLASTIC-RELATED"/>
    <property type="match status" value="1"/>
</dbReference>
<dbReference type="InterPro" id="IPR027417">
    <property type="entry name" value="P-loop_NTPase"/>
</dbReference>
<dbReference type="PANTHER" id="PTHR43384:SF14">
    <property type="entry name" value="ESX-1 SECRETION-ASSOCIATED PROTEIN ESPI"/>
    <property type="match status" value="1"/>
</dbReference>
<keyword evidence="3" id="KW-1185">Reference proteome</keyword>
<evidence type="ECO:0000256" key="1">
    <source>
        <dbReference type="SAM" id="MobiDB-lite"/>
    </source>
</evidence>
<dbReference type="Proteomes" id="UP001185927">
    <property type="component" value="Unassembled WGS sequence"/>
</dbReference>